<reference evidence="1" key="2">
    <citation type="journal article" date="2022" name="New Phytol.">
        <title>Evolutionary transition to the ectomycorrhizal habit in the genomes of a hyperdiverse lineage of mushroom-forming fungi.</title>
        <authorList>
            <person name="Looney B."/>
            <person name="Miyauchi S."/>
            <person name="Morin E."/>
            <person name="Drula E."/>
            <person name="Courty P.E."/>
            <person name="Kohler A."/>
            <person name="Kuo A."/>
            <person name="LaButti K."/>
            <person name="Pangilinan J."/>
            <person name="Lipzen A."/>
            <person name="Riley R."/>
            <person name="Andreopoulos W."/>
            <person name="He G."/>
            <person name="Johnson J."/>
            <person name="Nolan M."/>
            <person name="Tritt A."/>
            <person name="Barry K.W."/>
            <person name="Grigoriev I.V."/>
            <person name="Nagy L.G."/>
            <person name="Hibbett D."/>
            <person name="Henrissat B."/>
            <person name="Matheny P.B."/>
            <person name="Labbe J."/>
            <person name="Martin F.M."/>
        </authorList>
    </citation>
    <scope>NUCLEOTIDE SEQUENCE</scope>
    <source>
        <strain evidence="1">FP105234-sp</strain>
    </source>
</reference>
<proteinExistence type="predicted"/>
<evidence type="ECO:0000313" key="2">
    <source>
        <dbReference type="Proteomes" id="UP000814033"/>
    </source>
</evidence>
<gene>
    <name evidence="1" type="ORF">FA95DRAFT_504907</name>
</gene>
<comment type="caution">
    <text evidence="1">The sequence shown here is derived from an EMBL/GenBank/DDBJ whole genome shotgun (WGS) entry which is preliminary data.</text>
</comment>
<accession>A0ACB8RGF3</accession>
<reference evidence="1" key="1">
    <citation type="submission" date="2021-02" db="EMBL/GenBank/DDBJ databases">
        <authorList>
            <consortium name="DOE Joint Genome Institute"/>
            <person name="Ahrendt S."/>
            <person name="Looney B.P."/>
            <person name="Miyauchi S."/>
            <person name="Morin E."/>
            <person name="Drula E."/>
            <person name="Courty P.E."/>
            <person name="Chicoki N."/>
            <person name="Fauchery L."/>
            <person name="Kohler A."/>
            <person name="Kuo A."/>
            <person name="Labutti K."/>
            <person name="Pangilinan J."/>
            <person name="Lipzen A."/>
            <person name="Riley R."/>
            <person name="Andreopoulos W."/>
            <person name="He G."/>
            <person name="Johnson J."/>
            <person name="Barry K.W."/>
            <person name="Grigoriev I.V."/>
            <person name="Nagy L."/>
            <person name="Hibbett D."/>
            <person name="Henrissat B."/>
            <person name="Matheny P.B."/>
            <person name="Labbe J."/>
            <person name="Martin F."/>
        </authorList>
    </citation>
    <scope>NUCLEOTIDE SEQUENCE</scope>
    <source>
        <strain evidence="1">FP105234-sp</strain>
    </source>
</reference>
<keyword evidence="2" id="KW-1185">Reference proteome</keyword>
<name>A0ACB8RGF3_9AGAM</name>
<dbReference type="Proteomes" id="UP000814033">
    <property type="component" value="Unassembled WGS sequence"/>
</dbReference>
<sequence>MHEARPHEWRMSHGMRHHTTAALAICAATTPCTLKNPALSRQAICGRFPSLKTSCLRAASPHIFDAGQRHDRHASLDAALSLIPARRSWRRRHRLAETWTRGALHSGAATSLLRLPYGDGRALEQRASSVRASTLLPPLDAPREDLSRSGADNRTLSASMRCATRLCSQGGAEACAAFPARRLVRRWSSPRLDAHSGRRRRPTSFCPTPRASD</sequence>
<organism evidence="1 2">
    <name type="scientific">Auriscalpium vulgare</name>
    <dbReference type="NCBI Taxonomy" id="40419"/>
    <lineage>
        <taxon>Eukaryota</taxon>
        <taxon>Fungi</taxon>
        <taxon>Dikarya</taxon>
        <taxon>Basidiomycota</taxon>
        <taxon>Agaricomycotina</taxon>
        <taxon>Agaricomycetes</taxon>
        <taxon>Russulales</taxon>
        <taxon>Auriscalpiaceae</taxon>
        <taxon>Auriscalpium</taxon>
    </lineage>
</organism>
<evidence type="ECO:0000313" key="1">
    <source>
        <dbReference type="EMBL" id="KAI0042992.1"/>
    </source>
</evidence>
<protein>
    <submittedName>
        <fullName evidence="1">Uncharacterized protein</fullName>
    </submittedName>
</protein>
<dbReference type="EMBL" id="MU276038">
    <property type="protein sequence ID" value="KAI0042992.1"/>
    <property type="molecule type" value="Genomic_DNA"/>
</dbReference>